<evidence type="ECO:0000256" key="2">
    <source>
        <dbReference type="SAM" id="Phobius"/>
    </source>
</evidence>
<evidence type="ECO:0000313" key="3">
    <source>
        <dbReference type="EMBL" id="CAG7893660.1"/>
    </source>
</evidence>
<feature type="region of interest" description="Disordered" evidence="1">
    <location>
        <begin position="76"/>
        <end position="97"/>
    </location>
</feature>
<proteinExistence type="predicted"/>
<feature type="transmembrane region" description="Helical" evidence="2">
    <location>
        <begin position="12"/>
        <end position="32"/>
    </location>
</feature>
<dbReference type="EMBL" id="LS974618">
    <property type="protein sequence ID" value="CAG7893660.1"/>
    <property type="molecule type" value="Genomic_DNA"/>
</dbReference>
<dbReference type="AlphaFoldDB" id="A0A8D9H6R2"/>
<keyword evidence="2" id="KW-0472">Membrane</keyword>
<keyword evidence="2" id="KW-1133">Transmembrane helix</keyword>
<organism evidence="3 4">
    <name type="scientific">Brassica campestris</name>
    <name type="common">Field mustard</name>
    <dbReference type="NCBI Taxonomy" id="3711"/>
    <lineage>
        <taxon>Eukaryota</taxon>
        <taxon>Viridiplantae</taxon>
        <taxon>Streptophyta</taxon>
        <taxon>Embryophyta</taxon>
        <taxon>Tracheophyta</taxon>
        <taxon>Spermatophyta</taxon>
        <taxon>Magnoliopsida</taxon>
        <taxon>eudicotyledons</taxon>
        <taxon>Gunneridae</taxon>
        <taxon>Pentapetalae</taxon>
        <taxon>rosids</taxon>
        <taxon>malvids</taxon>
        <taxon>Brassicales</taxon>
        <taxon>Brassicaceae</taxon>
        <taxon>Brassiceae</taxon>
        <taxon>Brassica</taxon>
    </lineage>
</organism>
<accession>A0A8D9H6R2</accession>
<dbReference type="Gramene" id="A02p26120.2_BraZ1">
    <property type="protein sequence ID" value="A02p26120.2_BraZ1.CDS"/>
    <property type="gene ID" value="A02g26120.2_BraZ1"/>
</dbReference>
<protein>
    <submittedName>
        <fullName evidence="3">Uncharacterized protein</fullName>
    </submittedName>
</protein>
<dbReference type="Proteomes" id="UP000694005">
    <property type="component" value="Chromosome A02"/>
</dbReference>
<evidence type="ECO:0000313" key="4">
    <source>
        <dbReference type="Proteomes" id="UP000694005"/>
    </source>
</evidence>
<evidence type="ECO:0000256" key="1">
    <source>
        <dbReference type="SAM" id="MobiDB-lite"/>
    </source>
</evidence>
<keyword evidence="2" id="KW-0812">Transmembrane</keyword>
<feature type="compositionally biased region" description="Basic residues" evidence="1">
    <location>
        <begin position="76"/>
        <end position="87"/>
    </location>
</feature>
<name>A0A8D9H6R2_BRACM</name>
<sequence length="134" mass="15762">MSIVHWIEEKWVCRFGLFFFPSFSFPSLLSAFVDFSSSRSFSSTKRRRSRRLLSMMEIGVPSISFCLRPRKTMRSKTRGGCRRRRRTVTVSSESKGQTFLSARRNPPKIFYKGKTFIGRTRGMLRLREDEETTE</sequence>
<reference evidence="3 4" key="1">
    <citation type="submission" date="2021-07" db="EMBL/GenBank/DDBJ databases">
        <authorList>
            <consortium name="Genoscope - CEA"/>
            <person name="William W."/>
        </authorList>
    </citation>
    <scope>NUCLEOTIDE SEQUENCE [LARGE SCALE GENOMIC DNA]</scope>
</reference>
<gene>
    <name evidence="3" type="ORF">BRAPAZ1V2_A02P26120.2</name>
</gene>